<proteinExistence type="predicted"/>
<dbReference type="RefSeq" id="YP_001828675.1">
    <property type="nucleotide sequence ID" value="NC_010576.1"/>
</dbReference>
<evidence type="ECO:0000313" key="2">
    <source>
        <dbReference type="Proteomes" id="UP000001679"/>
    </source>
</evidence>
<organism evidence="1 2">
    <name type="scientific">Lactococcus phage 1706</name>
    <dbReference type="NCBI Taxonomy" id="475178"/>
    <lineage>
        <taxon>Viruses</taxon>
        <taxon>Duplodnaviria</taxon>
        <taxon>Heunggongvirae</taxon>
        <taxon>Uroviricota</taxon>
        <taxon>Caudoviricetes</taxon>
        <taxon>Fremauxvirus</taxon>
        <taxon>Fremauxvirus fv1706</taxon>
    </lineage>
</organism>
<accession>B2BTJ1</accession>
<dbReference type="EMBL" id="EU081845">
    <property type="protein sequence ID" value="ABV91234.1"/>
    <property type="molecule type" value="Genomic_DNA"/>
</dbReference>
<name>B2BTJ1_9CAUD</name>
<evidence type="ECO:0000313" key="1">
    <source>
        <dbReference type="EMBL" id="ABV91234.1"/>
    </source>
</evidence>
<dbReference type="Proteomes" id="UP000001679">
    <property type="component" value="Segment"/>
</dbReference>
<protein>
    <submittedName>
        <fullName evidence="1">Uncharacterized protein</fullName>
    </submittedName>
</protein>
<sequence>MRLKQYLKKLDAFNVDYDVSFILHDYNDIDTDFFYLSWLSDNAYNKLYPTYSIEDPDATLVVDIAQIKHIKTIPDWLLDIPGYCYSYSRVTRDELGVNVVDIEIYTDRVMHLYLQNNKNTEVL</sequence>
<dbReference type="GeneID" id="6218876"/>
<dbReference type="KEGG" id="vg:6218876"/>
<keyword evidence="2" id="KW-1185">Reference proteome</keyword>
<reference evidence="1 2" key="1">
    <citation type="journal article" date="2008" name="Virology">
        <title>Characterization of 1706, a virulent phage from Lactococcus lactis with similarities to prophages from other Firmicutes.</title>
        <authorList>
            <person name="Garneau J.E."/>
            <person name="Tremblay D.M."/>
            <person name="Moineau S."/>
        </authorList>
    </citation>
    <scope>NUCLEOTIDE SEQUENCE</scope>
</reference>